<feature type="transmembrane region" description="Helical" evidence="1">
    <location>
        <begin position="19"/>
        <end position="37"/>
    </location>
</feature>
<keyword evidence="1" id="KW-0472">Membrane</keyword>
<organism evidence="2 3">
    <name type="scientific">Cryptolaemus montrouzieri</name>
    <dbReference type="NCBI Taxonomy" id="559131"/>
    <lineage>
        <taxon>Eukaryota</taxon>
        <taxon>Metazoa</taxon>
        <taxon>Ecdysozoa</taxon>
        <taxon>Arthropoda</taxon>
        <taxon>Hexapoda</taxon>
        <taxon>Insecta</taxon>
        <taxon>Pterygota</taxon>
        <taxon>Neoptera</taxon>
        <taxon>Endopterygota</taxon>
        <taxon>Coleoptera</taxon>
        <taxon>Polyphaga</taxon>
        <taxon>Cucujiformia</taxon>
        <taxon>Coccinelloidea</taxon>
        <taxon>Coccinellidae</taxon>
        <taxon>Scymninae</taxon>
        <taxon>Scymnini</taxon>
        <taxon>Cryptolaemus</taxon>
    </lineage>
</organism>
<name>A0ABD2NL46_9CUCU</name>
<keyword evidence="1" id="KW-1133">Transmembrane helix</keyword>
<dbReference type="AlphaFoldDB" id="A0ABD2NL46"/>
<sequence length="245" mass="28357">MGTQCSTSDQDSKDFQFDVFISMIVPLSSLKILNLAIQRKKIWNNQYSLIRVSRIRLRGTWLRNDSTESSNINNESDPDFVFYSDASDESLKSTDQSLAENASSVAGMMKLKSDINQQQRLSIWVLKSNCNTIRTEKKKVFGSVIAKEAEADLKVLIRLIESHWRFEVSSQAAIDLGMQKWYKITLVIDVKKLRDYLIRRAHSAIDELRNNSESISAYRTQRLPLHIYENCETNSQNYEWFLDIV</sequence>
<reference evidence="2 3" key="1">
    <citation type="journal article" date="2021" name="BMC Biol.">
        <title>Horizontally acquired antibacterial genes associated with adaptive radiation of ladybird beetles.</title>
        <authorList>
            <person name="Li H.S."/>
            <person name="Tang X.F."/>
            <person name="Huang Y.H."/>
            <person name="Xu Z.Y."/>
            <person name="Chen M.L."/>
            <person name="Du X.Y."/>
            <person name="Qiu B.Y."/>
            <person name="Chen P.T."/>
            <person name="Zhang W."/>
            <person name="Slipinski A."/>
            <person name="Escalona H.E."/>
            <person name="Waterhouse R.M."/>
            <person name="Zwick A."/>
            <person name="Pang H."/>
        </authorList>
    </citation>
    <scope>NUCLEOTIDE SEQUENCE [LARGE SCALE GENOMIC DNA]</scope>
    <source>
        <strain evidence="2">SYSU2018</strain>
    </source>
</reference>
<keyword evidence="3" id="KW-1185">Reference proteome</keyword>
<dbReference type="EMBL" id="JABFTP020000124">
    <property type="protein sequence ID" value="KAL3279426.1"/>
    <property type="molecule type" value="Genomic_DNA"/>
</dbReference>
<comment type="caution">
    <text evidence="2">The sequence shown here is derived from an EMBL/GenBank/DDBJ whole genome shotgun (WGS) entry which is preliminary data.</text>
</comment>
<proteinExistence type="predicted"/>
<dbReference type="Proteomes" id="UP001516400">
    <property type="component" value="Unassembled WGS sequence"/>
</dbReference>
<accession>A0ABD2NL46</accession>
<gene>
    <name evidence="2" type="ORF">HHI36_016937</name>
</gene>
<evidence type="ECO:0000313" key="3">
    <source>
        <dbReference type="Proteomes" id="UP001516400"/>
    </source>
</evidence>
<keyword evidence="1" id="KW-0812">Transmembrane</keyword>
<evidence type="ECO:0000313" key="2">
    <source>
        <dbReference type="EMBL" id="KAL3279426.1"/>
    </source>
</evidence>
<protein>
    <submittedName>
        <fullName evidence="2">Uncharacterized protein</fullName>
    </submittedName>
</protein>
<evidence type="ECO:0000256" key="1">
    <source>
        <dbReference type="SAM" id="Phobius"/>
    </source>
</evidence>